<comment type="caution">
    <text evidence="2">The sequence shown here is derived from an EMBL/GenBank/DDBJ whole genome shotgun (WGS) entry which is preliminary data.</text>
</comment>
<protein>
    <submittedName>
        <fullName evidence="2">Uncharacterized protein</fullName>
    </submittedName>
</protein>
<feature type="compositionally biased region" description="Basic residues" evidence="1">
    <location>
        <begin position="153"/>
        <end position="165"/>
    </location>
</feature>
<dbReference type="RefSeq" id="WP_204977929.1">
    <property type="nucleotide sequence ID" value="NZ_JBHTII010000001.1"/>
</dbReference>
<accession>A0ABW3AH29</accession>
<feature type="region of interest" description="Disordered" evidence="1">
    <location>
        <begin position="275"/>
        <end position="306"/>
    </location>
</feature>
<evidence type="ECO:0000313" key="2">
    <source>
        <dbReference type="EMBL" id="MFD0790212.1"/>
    </source>
</evidence>
<evidence type="ECO:0000313" key="3">
    <source>
        <dbReference type="Proteomes" id="UP001597055"/>
    </source>
</evidence>
<name>A0ABW3AH29_9MICO</name>
<reference evidence="3" key="1">
    <citation type="journal article" date="2019" name="Int. J. Syst. Evol. Microbiol.">
        <title>The Global Catalogue of Microorganisms (GCM) 10K type strain sequencing project: providing services to taxonomists for standard genome sequencing and annotation.</title>
        <authorList>
            <consortium name="The Broad Institute Genomics Platform"/>
            <consortium name="The Broad Institute Genome Sequencing Center for Infectious Disease"/>
            <person name="Wu L."/>
            <person name="Ma J."/>
        </authorList>
    </citation>
    <scope>NUCLEOTIDE SEQUENCE [LARGE SCALE GENOMIC DNA]</scope>
    <source>
        <strain evidence="3">CCUG 54523</strain>
    </source>
</reference>
<evidence type="ECO:0000256" key="1">
    <source>
        <dbReference type="SAM" id="MobiDB-lite"/>
    </source>
</evidence>
<gene>
    <name evidence="2" type="ORF">ACFQ0P_07380</name>
</gene>
<proteinExistence type="predicted"/>
<feature type="compositionally biased region" description="Basic residues" evidence="1">
    <location>
        <begin position="34"/>
        <end position="51"/>
    </location>
</feature>
<feature type="region of interest" description="Disordered" evidence="1">
    <location>
        <begin position="34"/>
        <end position="53"/>
    </location>
</feature>
<sequence>MRAWRERNRERVRESNLAWKAANPDRARELNRFSMHRQHLRKKREAAKRERRKDYARGWYERNRERVLEQQRVARARRKAENPERYRAMANARQQRWRDSHRDEQNQCLRDHRLDNPGARIDTERRYYEKNREQILERARARYAANPEEARAKAKQYRSRERRRRELGLPPPRRHVVRPTERDENQRNADEFFARSYTRQELRDAVVALATPPDLLAAWRRDCARARAAHRRATDPEVADYKSASRRRVEAARELLRRQQETEDARMDAIARDINDRLRRVPRRPTHADPTLPHLPPGTVGPQLHI</sequence>
<organism evidence="2 3">
    <name type="scientific">Microbacterium insulae</name>
    <dbReference type="NCBI Taxonomy" id="483014"/>
    <lineage>
        <taxon>Bacteria</taxon>
        <taxon>Bacillati</taxon>
        <taxon>Actinomycetota</taxon>
        <taxon>Actinomycetes</taxon>
        <taxon>Micrococcales</taxon>
        <taxon>Microbacteriaceae</taxon>
        <taxon>Microbacterium</taxon>
    </lineage>
</organism>
<keyword evidence="3" id="KW-1185">Reference proteome</keyword>
<dbReference type="Proteomes" id="UP001597055">
    <property type="component" value="Unassembled WGS sequence"/>
</dbReference>
<dbReference type="EMBL" id="JBHTII010000001">
    <property type="protein sequence ID" value="MFD0790212.1"/>
    <property type="molecule type" value="Genomic_DNA"/>
</dbReference>
<feature type="region of interest" description="Disordered" evidence="1">
    <location>
        <begin position="146"/>
        <end position="185"/>
    </location>
</feature>